<dbReference type="InParanoid" id="A0A068VMU5"/>
<dbReference type="GO" id="GO:0008810">
    <property type="term" value="F:cellulase activity"/>
    <property type="evidence" value="ECO:0007669"/>
    <property type="project" value="UniProtKB-EC"/>
</dbReference>
<dbReference type="PANTHER" id="PTHR22298">
    <property type="entry name" value="ENDO-1,4-BETA-GLUCANASE"/>
    <property type="match status" value="1"/>
</dbReference>
<sequence length="115" mass="12957">MFSTPSQAFDYADALSKSLLCFEGQRSGRLPYNQRVSWRHHSGLTDGLGQGVDLVGGYYDAGDHVKFGLPMAFTFHIDKEMGCYNVLMGCYREMEHALEAIKWGADYFTLDLMSI</sequence>
<dbReference type="Proteomes" id="UP000295252">
    <property type="component" value="Unassembled WGS sequence"/>
</dbReference>
<dbReference type="AlphaFoldDB" id="A0A068VMU5"/>
<comment type="catalytic activity">
    <reaction evidence="1">
        <text>Endohydrolysis of (1-&gt;4)-beta-D-glucosidic linkages in cellulose, lichenin and cereal beta-D-glucans.</text>
        <dbReference type="EC" id="3.2.1.4"/>
    </reaction>
</comment>
<dbReference type="GO" id="GO:0030245">
    <property type="term" value="P:cellulose catabolic process"/>
    <property type="evidence" value="ECO:0007669"/>
    <property type="project" value="UniProtKB-KW"/>
</dbReference>
<dbReference type="EC" id="3.2.1.4" evidence="3"/>
<dbReference type="InterPro" id="IPR001701">
    <property type="entry name" value="Glyco_hydro_9"/>
</dbReference>
<dbReference type="Gene3D" id="1.50.10.10">
    <property type="match status" value="1"/>
</dbReference>
<evidence type="ECO:0000313" key="11">
    <source>
        <dbReference type="Proteomes" id="UP000295252"/>
    </source>
</evidence>
<dbReference type="SUPFAM" id="SSF48208">
    <property type="entry name" value="Six-hairpin glycosidases"/>
    <property type="match status" value="1"/>
</dbReference>
<evidence type="ECO:0000259" key="9">
    <source>
        <dbReference type="Pfam" id="PF00759"/>
    </source>
</evidence>
<protein>
    <recommendedName>
        <fullName evidence="3">cellulase</fullName>
        <ecNumber evidence="3">3.2.1.4</ecNumber>
    </recommendedName>
</protein>
<dbReference type="Pfam" id="PF00759">
    <property type="entry name" value="Glyco_hydro_9"/>
    <property type="match status" value="1"/>
</dbReference>
<keyword evidence="4" id="KW-0378">Hydrolase</keyword>
<evidence type="ECO:0000256" key="5">
    <source>
        <dbReference type="ARBA" id="ARBA00023001"/>
    </source>
</evidence>
<evidence type="ECO:0000256" key="2">
    <source>
        <dbReference type="ARBA" id="ARBA00007072"/>
    </source>
</evidence>
<evidence type="ECO:0000313" key="10">
    <source>
        <dbReference type="EMBL" id="CDP22085.1"/>
    </source>
</evidence>
<dbReference type="STRING" id="49390.A0A068VMU5"/>
<dbReference type="PhylomeDB" id="A0A068VMU5"/>
<dbReference type="InterPro" id="IPR012341">
    <property type="entry name" value="6hp_glycosidase-like_sf"/>
</dbReference>
<dbReference type="EMBL" id="HG749036">
    <property type="protein sequence ID" value="CDP22085.1"/>
    <property type="molecule type" value="Genomic_DNA"/>
</dbReference>
<keyword evidence="7" id="KW-0326">Glycosidase</keyword>
<feature type="non-terminal residue" evidence="10">
    <location>
        <position position="115"/>
    </location>
</feature>
<keyword evidence="5" id="KW-0136">Cellulose degradation</keyword>
<dbReference type="InterPro" id="IPR008928">
    <property type="entry name" value="6-hairpin_glycosidase_sf"/>
</dbReference>
<name>A0A068VMU5_COFCA</name>
<comment type="similarity">
    <text evidence="2">Belongs to the glycosyl hydrolase 9 (cellulase E) family.</text>
</comment>
<dbReference type="OrthoDB" id="10257085at2759"/>
<feature type="domain" description="Glycoside hydrolase family 9" evidence="9">
    <location>
        <begin position="11"/>
        <end position="108"/>
    </location>
</feature>
<reference evidence="11" key="1">
    <citation type="journal article" date="2014" name="Science">
        <title>The coffee genome provides insight into the convergent evolution of caffeine biosynthesis.</title>
        <authorList>
            <person name="Denoeud F."/>
            <person name="Carretero-Paulet L."/>
            <person name="Dereeper A."/>
            <person name="Droc G."/>
            <person name="Guyot R."/>
            <person name="Pietrella M."/>
            <person name="Zheng C."/>
            <person name="Alberti A."/>
            <person name="Anthony F."/>
            <person name="Aprea G."/>
            <person name="Aury J.M."/>
            <person name="Bento P."/>
            <person name="Bernard M."/>
            <person name="Bocs S."/>
            <person name="Campa C."/>
            <person name="Cenci A."/>
            <person name="Combes M.C."/>
            <person name="Crouzillat D."/>
            <person name="Da Silva C."/>
            <person name="Daddiego L."/>
            <person name="De Bellis F."/>
            <person name="Dussert S."/>
            <person name="Garsmeur O."/>
            <person name="Gayraud T."/>
            <person name="Guignon V."/>
            <person name="Jahn K."/>
            <person name="Jamilloux V."/>
            <person name="Joet T."/>
            <person name="Labadie K."/>
            <person name="Lan T."/>
            <person name="Leclercq J."/>
            <person name="Lepelley M."/>
            <person name="Leroy T."/>
            <person name="Li L.T."/>
            <person name="Librado P."/>
            <person name="Lopez L."/>
            <person name="Munoz A."/>
            <person name="Noel B."/>
            <person name="Pallavicini A."/>
            <person name="Perrotta G."/>
            <person name="Poncet V."/>
            <person name="Pot D."/>
            <person name="Priyono X."/>
            <person name="Rigoreau M."/>
            <person name="Rouard M."/>
            <person name="Rozas J."/>
            <person name="Tranchant-Dubreuil C."/>
            <person name="VanBuren R."/>
            <person name="Zhang Q."/>
            <person name="Andrade A.C."/>
            <person name="Argout X."/>
            <person name="Bertrand B."/>
            <person name="de Kochko A."/>
            <person name="Graziosi G."/>
            <person name="Henry R.J."/>
            <person name="Jayarama X."/>
            <person name="Ming R."/>
            <person name="Nagai C."/>
            <person name="Rounsley S."/>
            <person name="Sankoff D."/>
            <person name="Giuliano G."/>
            <person name="Albert V.A."/>
            <person name="Wincker P."/>
            <person name="Lashermes P."/>
        </authorList>
    </citation>
    <scope>NUCLEOTIDE SEQUENCE [LARGE SCALE GENOMIC DNA]</scope>
    <source>
        <strain evidence="11">cv. DH200-94</strain>
    </source>
</reference>
<evidence type="ECO:0000256" key="4">
    <source>
        <dbReference type="ARBA" id="ARBA00022801"/>
    </source>
</evidence>
<evidence type="ECO:0000256" key="7">
    <source>
        <dbReference type="ARBA" id="ARBA00023295"/>
    </source>
</evidence>
<keyword evidence="8" id="KW-0624">Polysaccharide degradation</keyword>
<organism evidence="10 11">
    <name type="scientific">Coffea canephora</name>
    <name type="common">Robusta coffee</name>
    <dbReference type="NCBI Taxonomy" id="49390"/>
    <lineage>
        <taxon>Eukaryota</taxon>
        <taxon>Viridiplantae</taxon>
        <taxon>Streptophyta</taxon>
        <taxon>Embryophyta</taxon>
        <taxon>Tracheophyta</taxon>
        <taxon>Spermatophyta</taxon>
        <taxon>Magnoliopsida</taxon>
        <taxon>eudicotyledons</taxon>
        <taxon>Gunneridae</taxon>
        <taxon>Pentapetalae</taxon>
        <taxon>asterids</taxon>
        <taxon>lamiids</taxon>
        <taxon>Gentianales</taxon>
        <taxon>Rubiaceae</taxon>
        <taxon>Ixoroideae</taxon>
        <taxon>Gardenieae complex</taxon>
        <taxon>Bertiereae - Coffeeae clade</taxon>
        <taxon>Coffeeae</taxon>
        <taxon>Coffea</taxon>
    </lineage>
</organism>
<gene>
    <name evidence="10" type="ORF">GSCOC_T00005165001</name>
</gene>
<keyword evidence="11" id="KW-1185">Reference proteome</keyword>
<proteinExistence type="inferred from homology"/>
<keyword evidence="6" id="KW-0119">Carbohydrate metabolism</keyword>
<evidence type="ECO:0000256" key="1">
    <source>
        <dbReference type="ARBA" id="ARBA00000966"/>
    </source>
</evidence>
<evidence type="ECO:0000256" key="3">
    <source>
        <dbReference type="ARBA" id="ARBA00012601"/>
    </source>
</evidence>
<evidence type="ECO:0000256" key="6">
    <source>
        <dbReference type="ARBA" id="ARBA00023277"/>
    </source>
</evidence>
<evidence type="ECO:0000256" key="8">
    <source>
        <dbReference type="ARBA" id="ARBA00023326"/>
    </source>
</evidence>
<dbReference type="Gramene" id="CDP22085">
    <property type="protein sequence ID" value="CDP22085"/>
    <property type="gene ID" value="GSCOC_T00005165001"/>
</dbReference>
<accession>A0A068VMU5</accession>